<evidence type="ECO:0000313" key="9">
    <source>
        <dbReference type="Proteomes" id="UP001056012"/>
    </source>
</evidence>
<dbReference type="VEuPathDB" id="FungiDB:yc1106_03201"/>
<dbReference type="GO" id="GO:0046036">
    <property type="term" value="P:CTP metabolic process"/>
    <property type="evidence" value="ECO:0007669"/>
    <property type="project" value="TreeGrafter"/>
</dbReference>
<keyword evidence="7" id="KW-1133">Transmembrane helix</keyword>
<dbReference type="GO" id="GO:0005794">
    <property type="term" value="C:Golgi apparatus"/>
    <property type="evidence" value="ECO:0007669"/>
    <property type="project" value="UniProtKB-ARBA"/>
</dbReference>
<evidence type="ECO:0000256" key="6">
    <source>
        <dbReference type="SAM" id="MobiDB-lite"/>
    </source>
</evidence>
<keyword evidence="7" id="KW-0812">Transmembrane</keyword>
<evidence type="ECO:0000256" key="7">
    <source>
        <dbReference type="SAM" id="Phobius"/>
    </source>
</evidence>
<keyword evidence="4" id="KW-0547">Nucleotide-binding</keyword>
<feature type="transmembrane region" description="Helical" evidence="7">
    <location>
        <begin position="543"/>
        <end position="562"/>
    </location>
</feature>
<dbReference type="PANTHER" id="PTHR11782:SF121">
    <property type="entry name" value="NUCLEOSIDE-DIPHOSPHATASE MIG-23"/>
    <property type="match status" value="1"/>
</dbReference>
<dbReference type="GO" id="GO:0017111">
    <property type="term" value="F:ribonucleoside triphosphate phosphatase activity"/>
    <property type="evidence" value="ECO:0007669"/>
    <property type="project" value="TreeGrafter"/>
</dbReference>
<dbReference type="Proteomes" id="UP001056012">
    <property type="component" value="Chromosome 2"/>
</dbReference>
<keyword evidence="2 5" id="KW-0378">Hydrolase</keyword>
<feature type="region of interest" description="Disordered" evidence="6">
    <location>
        <begin position="285"/>
        <end position="305"/>
    </location>
</feature>
<dbReference type="InterPro" id="IPR000407">
    <property type="entry name" value="GDA1_CD39_NTPase"/>
</dbReference>
<keyword evidence="7" id="KW-0472">Membrane</keyword>
<dbReference type="CDD" id="cd24039">
    <property type="entry name" value="ASKHA_NBD_YND1-like"/>
    <property type="match status" value="1"/>
</dbReference>
<reference evidence="8" key="1">
    <citation type="submission" date="2021-12" db="EMBL/GenBank/DDBJ databases">
        <title>Curvularia clavata genome.</title>
        <authorList>
            <person name="Cao Y."/>
        </authorList>
    </citation>
    <scope>NUCLEOTIDE SEQUENCE</scope>
    <source>
        <strain evidence="8">Yc1106</strain>
    </source>
</reference>
<dbReference type="GO" id="GO:0045134">
    <property type="term" value="F:UDP phosphatase activity"/>
    <property type="evidence" value="ECO:0007669"/>
    <property type="project" value="TreeGrafter"/>
</dbReference>
<sequence>MGKWRYGVVLDAGSSGTRVHIYRWLNNNAARNKATDAQLHSLPVIETDKKWTKKIHPGKSAWRHMWSQAGLMRNGPGISTFGEHPHQVGPEHLDKLLSHALKHVPLDEVPNTPLFLLATAGMRILPERQRNQVLNEVCQFARSTTEFQLPDCDLHVQVIPGETEGLYGWIAANYLLGGFDRPKDHQHGKGHSTYGFLDMGGASAQIAFAPNATEAEKHADDLTLLRLRTLDGTPIEHKVFVTTWLGFGVNQARERYVKALLDSSDERELPDPCLPAGLKVEVTKEGKFIDSDDDDDDDDDKPKPKAAAELVGTGRFSECLHQTYPLLEKEKECTDSPCLINGQHVPAIDFSVNHFVGVSEYWHTTHEIFEHKHKDKAYDFKTYQERVNEFCNQDWKSIEKGVKKEKWGKKVDLDKAREVCFKASWIISMLHDGIGVPRVGIEGLDGSQNTTKAVLDNAKAKGFTDPFQAVNKIKEVELSWTLGKMVLYASSEVPPPSEEALAVGFGSNAPGIPADFQYPGGIPKPYESDSNWHRLFVENPQQIPGFFIMIVIVIVIFCLVLGKERRNAVKQSISRLFKGKQGKDPLHRRRGRSFPAKLFGLGGSSSNQQPYERVDLEDGELANEFELEETHFDSSDNELSDSSEESKLGRTSGWATPQIKTEPVGTPNYFGSTPGDLTREGRGLGLGPPGAFELSRTVSRERIKSRTSSPKRAKSGMSKLDE</sequence>
<dbReference type="GO" id="GO:0004382">
    <property type="term" value="F:GDP phosphatase activity"/>
    <property type="evidence" value="ECO:0007669"/>
    <property type="project" value="TreeGrafter"/>
</dbReference>
<protein>
    <recommendedName>
        <fullName evidence="10">Golgi apyrase</fullName>
    </recommendedName>
</protein>
<dbReference type="Pfam" id="PF01150">
    <property type="entry name" value="GDA1_CD39"/>
    <property type="match status" value="1"/>
</dbReference>
<dbReference type="GO" id="GO:0006256">
    <property type="term" value="P:UDP catabolic process"/>
    <property type="evidence" value="ECO:0007669"/>
    <property type="project" value="TreeGrafter"/>
</dbReference>
<dbReference type="GO" id="GO:0005524">
    <property type="term" value="F:ATP binding"/>
    <property type="evidence" value="ECO:0007669"/>
    <property type="project" value="UniProtKB-KW"/>
</dbReference>
<dbReference type="Gene3D" id="3.30.420.150">
    <property type="entry name" value="Exopolyphosphatase. Domain 2"/>
    <property type="match status" value="1"/>
</dbReference>
<dbReference type="OrthoDB" id="6372431at2759"/>
<dbReference type="AlphaFoldDB" id="A0A9Q8Z465"/>
<feature type="binding site" evidence="4">
    <location>
        <begin position="201"/>
        <end position="205"/>
    </location>
    <ligand>
        <name>ATP</name>
        <dbReference type="ChEBI" id="CHEBI:30616"/>
    </ligand>
</feature>
<feature type="compositionally biased region" description="Basic residues" evidence="6">
    <location>
        <begin position="705"/>
        <end position="714"/>
    </location>
</feature>
<dbReference type="PANTHER" id="PTHR11782">
    <property type="entry name" value="ADENOSINE/GUANOSINE DIPHOSPHATASE"/>
    <property type="match status" value="1"/>
</dbReference>
<dbReference type="Gene3D" id="3.30.420.40">
    <property type="match status" value="1"/>
</dbReference>
<evidence type="ECO:0000256" key="4">
    <source>
        <dbReference type="PIRSR" id="PIRSR600407-2"/>
    </source>
</evidence>
<evidence type="ECO:0000256" key="1">
    <source>
        <dbReference type="ARBA" id="ARBA00009283"/>
    </source>
</evidence>
<keyword evidence="4" id="KW-0067">ATP-binding</keyword>
<gene>
    <name evidence="8" type="ORF">yc1106_03201</name>
</gene>
<feature type="region of interest" description="Disordered" evidence="6">
    <location>
        <begin position="629"/>
        <end position="722"/>
    </location>
</feature>
<evidence type="ECO:0000256" key="2">
    <source>
        <dbReference type="ARBA" id="ARBA00022801"/>
    </source>
</evidence>
<comment type="similarity">
    <text evidence="1 5">Belongs to the GDA1/CD39 NTPase family.</text>
</comment>
<evidence type="ECO:0008006" key="10">
    <source>
        <dbReference type="Google" id="ProtNLM"/>
    </source>
</evidence>
<accession>A0A9Q8Z465</accession>
<dbReference type="EMBL" id="CP089275">
    <property type="protein sequence ID" value="USP75927.1"/>
    <property type="molecule type" value="Genomic_DNA"/>
</dbReference>
<organism evidence="8 9">
    <name type="scientific">Curvularia clavata</name>
    <dbReference type="NCBI Taxonomy" id="95742"/>
    <lineage>
        <taxon>Eukaryota</taxon>
        <taxon>Fungi</taxon>
        <taxon>Dikarya</taxon>
        <taxon>Ascomycota</taxon>
        <taxon>Pezizomycotina</taxon>
        <taxon>Dothideomycetes</taxon>
        <taxon>Pleosporomycetidae</taxon>
        <taxon>Pleosporales</taxon>
        <taxon>Pleosporineae</taxon>
        <taxon>Pleosporaceae</taxon>
        <taxon>Curvularia</taxon>
    </lineage>
</organism>
<name>A0A9Q8Z465_CURCL</name>
<evidence type="ECO:0000313" key="8">
    <source>
        <dbReference type="EMBL" id="USP75927.1"/>
    </source>
</evidence>
<keyword evidence="9" id="KW-1185">Reference proteome</keyword>
<evidence type="ECO:0000256" key="3">
    <source>
        <dbReference type="PIRSR" id="PIRSR600407-1"/>
    </source>
</evidence>
<dbReference type="GO" id="GO:0016020">
    <property type="term" value="C:membrane"/>
    <property type="evidence" value="ECO:0007669"/>
    <property type="project" value="TreeGrafter"/>
</dbReference>
<proteinExistence type="inferred from homology"/>
<dbReference type="PROSITE" id="PS01238">
    <property type="entry name" value="GDA1_CD39_NTPASE"/>
    <property type="match status" value="1"/>
</dbReference>
<feature type="active site" description="Proton acceptor" evidence="3">
    <location>
        <position position="164"/>
    </location>
</feature>
<evidence type="ECO:0000256" key="5">
    <source>
        <dbReference type="RuleBase" id="RU003833"/>
    </source>
</evidence>